<evidence type="ECO:0000313" key="2">
    <source>
        <dbReference type="Proteomes" id="UP000034189"/>
    </source>
</evidence>
<dbReference type="PATRIC" id="fig|1333534.5.peg.4551"/>
<dbReference type="OrthoDB" id="10002855at2"/>
<accession>A0A0F7FCQ2</accession>
<organism evidence="1 2">
    <name type="scientific">Paenibacillus durus ATCC 35681</name>
    <dbReference type="NCBI Taxonomy" id="1333534"/>
    <lineage>
        <taxon>Bacteria</taxon>
        <taxon>Bacillati</taxon>
        <taxon>Bacillota</taxon>
        <taxon>Bacilli</taxon>
        <taxon>Bacillales</taxon>
        <taxon>Paenibacillaceae</taxon>
        <taxon>Paenibacillus</taxon>
    </lineage>
</organism>
<evidence type="ECO:0000313" key="1">
    <source>
        <dbReference type="EMBL" id="AKG36649.1"/>
    </source>
</evidence>
<dbReference type="AlphaFoldDB" id="A0A0F7FCQ2"/>
<reference evidence="1 2" key="1">
    <citation type="submission" date="2015-03" db="EMBL/GenBank/DDBJ databases">
        <authorList>
            <person name="Abdul Halim M."/>
        </authorList>
    </citation>
    <scope>NUCLEOTIDE SEQUENCE [LARGE SCALE GENOMIC DNA]</scope>
    <source>
        <strain evidence="1 2">ATCC 35681</strain>
    </source>
</reference>
<protein>
    <submittedName>
        <fullName evidence="1">Uncharacterized protein</fullName>
    </submittedName>
</protein>
<proteinExistence type="predicted"/>
<name>A0A0F7FCQ2_PAEDU</name>
<dbReference type="EMBL" id="CP011114">
    <property type="protein sequence ID" value="AKG36649.1"/>
    <property type="molecule type" value="Genomic_DNA"/>
</dbReference>
<dbReference type="RefSeq" id="WP_025699223.1">
    <property type="nucleotide sequence ID" value="NZ_ASQQ01000657.1"/>
</dbReference>
<reference evidence="1 2" key="2">
    <citation type="journal article" date="2016" name="Genome Announc.">
        <title>Genome Sequence of a Gram-Positive Diazotroph, Paenibacillus durus Type Strain ATCC 35681.</title>
        <authorList>
            <person name="Halim M.A."/>
            <person name="Rahman A.Y."/>
            <person name="Sim K.S."/>
            <person name="Yam H.C."/>
            <person name="Rahim A.A."/>
            <person name="Ghazali A.H."/>
            <person name="Najimudin N."/>
        </authorList>
    </citation>
    <scope>NUCLEOTIDE SEQUENCE [LARGE SCALE GENOMIC DNA]</scope>
    <source>
        <strain evidence="1 2">ATCC 35681</strain>
    </source>
</reference>
<dbReference type="Proteomes" id="UP000034189">
    <property type="component" value="Chromosome"/>
</dbReference>
<sequence length="107" mass="12654">MREKWDQINREAEDLIEKITSTLRGVDSFGKKAIDDEAFKALFVLLKQVRDFLQDQETVNKRFVALIFYLYGQIHAEAKFTDYPEPIFMLAGQIETYTDELFGRYFD</sequence>
<gene>
    <name evidence="1" type="ORF">VK70_20755</name>
</gene>
<dbReference type="HOGENOM" id="CLU_2207408_0_0_9"/>